<dbReference type="InterPro" id="IPR036388">
    <property type="entry name" value="WH-like_DNA-bd_sf"/>
</dbReference>
<feature type="region of interest" description="Disordered" evidence="1">
    <location>
        <begin position="128"/>
        <end position="147"/>
    </location>
</feature>
<gene>
    <name evidence="2" type="ORF">E1288_43770</name>
</gene>
<dbReference type="EMBL" id="SMKW01000133">
    <property type="protein sequence ID" value="TDD35005.1"/>
    <property type="molecule type" value="Genomic_DNA"/>
</dbReference>
<proteinExistence type="predicted"/>
<comment type="caution">
    <text evidence="2">The sequence shown here is derived from an EMBL/GenBank/DDBJ whole genome shotgun (WGS) entry which is preliminary data.</text>
</comment>
<organism evidence="2 3">
    <name type="scientific">Saccharopolyspora elongata</name>
    <dbReference type="NCBI Taxonomy" id="2530387"/>
    <lineage>
        <taxon>Bacteria</taxon>
        <taxon>Bacillati</taxon>
        <taxon>Actinomycetota</taxon>
        <taxon>Actinomycetes</taxon>
        <taxon>Pseudonocardiales</taxon>
        <taxon>Pseudonocardiaceae</taxon>
        <taxon>Saccharopolyspora</taxon>
    </lineage>
</organism>
<protein>
    <submittedName>
        <fullName evidence="2">MarR family transcriptional regulator</fullName>
    </submittedName>
</protein>
<accession>A0A4R4XUF7</accession>
<feature type="compositionally biased region" description="Basic and acidic residues" evidence="1">
    <location>
        <begin position="138"/>
        <end position="147"/>
    </location>
</feature>
<name>A0A4R4XUF7_9PSEU</name>
<evidence type="ECO:0000313" key="2">
    <source>
        <dbReference type="EMBL" id="TDD35005.1"/>
    </source>
</evidence>
<dbReference type="AlphaFoldDB" id="A0A4R4XUF7"/>
<reference evidence="2 3" key="1">
    <citation type="submission" date="2019-03" db="EMBL/GenBank/DDBJ databases">
        <title>Draft genome sequences of novel Actinobacteria.</title>
        <authorList>
            <person name="Sahin N."/>
            <person name="Ay H."/>
            <person name="Saygin H."/>
        </authorList>
    </citation>
    <scope>NUCLEOTIDE SEQUENCE [LARGE SCALE GENOMIC DNA]</scope>
    <source>
        <strain evidence="2 3">7K502</strain>
    </source>
</reference>
<sequence>MVLDCGGSGVGAASGSDRFTHAGEVLADDGVGCEALDAFAELGRRGLVDVQAEQAGYVRRERDAGDRRRVVLAVTETAATRSLAAVRPLTDSVASITDELDEPARRAVADYLGQVAEVMRTFTGNEPVAQHAATETGVAEHRNGGQR</sequence>
<evidence type="ECO:0000313" key="3">
    <source>
        <dbReference type="Proteomes" id="UP000294947"/>
    </source>
</evidence>
<dbReference type="Gene3D" id="1.10.10.10">
    <property type="entry name" value="Winged helix-like DNA-binding domain superfamily/Winged helix DNA-binding domain"/>
    <property type="match status" value="1"/>
</dbReference>
<dbReference type="SUPFAM" id="SSF46785">
    <property type="entry name" value="Winged helix' DNA-binding domain"/>
    <property type="match status" value="1"/>
</dbReference>
<keyword evidence="3" id="KW-1185">Reference proteome</keyword>
<dbReference type="Proteomes" id="UP000294947">
    <property type="component" value="Unassembled WGS sequence"/>
</dbReference>
<dbReference type="RefSeq" id="WP_132494922.1">
    <property type="nucleotide sequence ID" value="NZ_SMKW01000133.1"/>
</dbReference>
<evidence type="ECO:0000256" key="1">
    <source>
        <dbReference type="SAM" id="MobiDB-lite"/>
    </source>
</evidence>
<dbReference type="InterPro" id="IPR036390">
    <property type="entry name" value="WH_DNA-bd_sf"/>
</dbReference>